<dbReference type="EMBL" id="SOQW01000003">
    <property type="protein sequence ID" value="TDX91712.1"/>
    <property type="molecule type" value="Genomic_DNA"/>
</dbReference>
<reference evidence="2 4" key="2">
    <citation type="submission" date="2019-03" db="EMBL/GenBank/DDBJ databases">
        <title>Genomic Encyclopedia of Archaeal and Bacterial Type Strains, Phase II (KMG-II): from individual species to whole genera.</title>
        <authorList>
            <person name="Goeker M."/>
        </authorList>
    </citation>
    <scope>NUCLEOTIDE SEQUENCE [LARGE SCALE GENOMIC DNA]</scope>
    <source>
        <strain evidence="2 4">DSM 15235</strain>
    </source>
</reference>
<dbReference type="AlphaFoldDB" id="A0A3N0VTS6"/>
<proteinExistence type="predicted"/>
<dbReference type="RefSeq" id="WP_123263904.1">
    <property type="nucleotide sequence ID" value="NZ_RJTX01000004.1"/>
</dbReference>
<evidence type="ECO:0000313" key="4">
    <source>
        <dbReference type="Proteomes" id="UP000295709"/>
    </source>
</evidence>
<organism evidence="1 3">
    <name type="scientific">Chryseobacterium daecheongense</name>
    <dbReference type="NCBI Taxonomy" id="192389"/>
    <lineage>
        <taxon>Bacteria</taxon>
        <taxon>Pseudomonadati</taxon>
        <taxon>Bacteroidota</taxon>
        <taxon>Flavobacteriia</taxon>
        <taxon>Flavobacteriales</taxon>
        <taxon>Weeksellaceae</taxon>
        <taxon>Chryseobacterium group</taxon>
        <taxon>Chryseobacterium</taxon>
    </lineage>
</organism>
<name>A0A3N0VTS6_9FLAO</name>
<comment type="caution">
    <text evidence="1">The sequence shown here is derived from an EMBL/GenBank/DDBJ whole genome shotgun (WGS) entry which is preliminary data.</text>
</comment>
<reference evidence="1 3" key="1">
    <citation type="submission" date="2018-11" db="EMBL/GenBank/DDBJ databases">
        <title>Proposal to divide the Flavobacteriaceae and reorganize its genera based on Amino Acid Identity values calculated from whole genome sequences.</title>
        <authorList>
            <person name="Nicholson A.C."/>
            <person name="Gulvik C.A."/>
            <person name="Whitney A.M."/>
            <person name="Humrighouse B.W."/>
            <person name="Bell M."/>
            <person name="Holmes B."/>
            <person name="Steigerwalt A."/>
            <person name="Villarma A."/>
            <person name="Sheth M."/>
            <person name="Batra D."/>
            <person name="Pryor J."/>
            <person name="Bernardet J.-F."/>
            <person name="Hugo C."/>
            <person name="Kampfer P."/>
            <person name="Newman J."/>
            <person name="Mcquiston J.R."/>
        </authorList>
    </citation>
    <scope>NUCLEOTIDE SEQUENCE [LARGE SCALE GENOMIC DNA]</scope>
    <source>
        <strain evidence="1 3">DSM 15235</strain>
    </source>
</reference>
<evidence type="ECO:0000313" key="1">
    <source>
        <dbReference type="EMBL" id="ROH95890.1"/>
    </source>
</evidence>
<sequence>MKHLLFSIICLCLFISCKKNTEQISTDIHALEKYITLPKVPKKVKYQLIETPIRAGGQDCTTGLSIYAVLEFSQEDFNSIVNMSTEKYTFPLQVTSESFKEWYPDLVKKKFIKKDNDFVMLSPPIFDGVIFSKKNTNAQPLFFTTENNEIFIIYKMCKN</sequence>
<evidence type="ECO:0000313" key="3">
    <source>
        <dbReference type="Proteomes" id="UP000269375"/>
    </source>
</evidence>
<evidence type="ECO:0000313" key="2">
    <source>
        <dbReference type="EMBL" id="TDX91712.1"/>
    </source>
</evidence>
<dbReference type="Proteomes" id="UP000295709">
    <property type="component" value="Unassembled WGS sequence"/>
</dbReference>
<evidence type="ECO:0008006" key="5">
    <source>
        <dbReference type="Google" id="ProtNLM"/>
    </source>
</evidence>
<keyword evidence="4" id="KW-1185">Reference proteome</keyword>
<protein>
    <recommendedName>
        <fullName evidence="5">Lipoprotein</fullName>
    </recommendedName>
</protein>
<dbReference type="PROSITE" id="PS51257">
    <property type="entry name" value="PROKAR_LIPOPROTEIN"/>
    <property type="match status" value="1"/>
</dbReference>
<accession>A0A3N0VTS6</accession>
<dbReference type="EMBL" id="RJTX01000004">
    <property type="protein sequence ID" value="ROH95890.1"/>
    <property type="molecule type" value="Genomic_DNA"/>
</dbReference>
<dbReference type="Proteomes" id="UP000269375">
    <property type="component" value="Unassembled WGS sequence"/>
</dbReference>
<gene>
    <name evidence="2" type="ORF">BCF50_2850</name>
    <name evidence="1" type="ORF">EGI05_15340</name>
</gene>